<proteinExistence type="predicted"/>
<gene>
    <name evidence="2" type="ordered locus">XC_0863</name>
</gene>
<protein>
    <recommendedName>
        <fullName evidence="1">DUF4189 domain-containing protein</fullName>
    </recommendedName>
</protein>
<organism evidence="2 3">
    <name type="scientific">Xanthomonas campestris pv. campestris (strain 8004)</name>
    <dbReference type="NCBI Taxonomy" id="314565"/>
    <lineage>
        <taxon>Bacteria</taxon>
        <taxon>Pseudomonadati</taxon>
        <taxon>Pseudomonadota</taxon>
        <taxon>Gammaproteobacteria</taxon>
        <taxon>Lysobacterales</taxon>
        <taxon>Lysobacteraceae</taxon>
        <taxon>Xanthomonas</taxon>
    </lineage>
</organism>
<dbReference type="Pfam" id="PF13827">
    <property type="entry name" value="DUF4189"/>
    <property type="match status" value="1"/>
</dbReference>
<dbReference type="EMBL" id="CP000050">
    <property type="protein sequence ID" value="AAY47937.1"/>
    <property type="molecule type" value="Genomic_DNA"/>
</dbReference>
<name>A0A0H2X5Z9_XANC8</name>
<dbReference type="KEGG" id="xcb:XC_0863"/>
<dbReference type="AlphaFoldDB" id="A0A0H2X5Z9"/>
<accession>A0A0H2X5Z9</accession>
<dbReference type="InterPro" id="IPR025240">
    <property type="entry name" value="DUF4189"/>
</dbReference>
<sequence>MVLSHTRGCMNMTSNRFFLLLLLIIGLPSMAEQGCPPGQIPAQANGNITSCGPIPSGYYEQQGSAAPRPIGKWIKTWGAVSLDGSGTVGVAYGKLSKREAQQGAISSCVEAGGEKCHDWATYYNQCAAVAEPYKDGKSIGGKLQFVGGAALEQAKADAEKKCTVANNSSCRVIYSKEPLNNAPQIRDTTRLMLRGDPCN</sequence>
<reference evidence="2 3" key="1">
    <citation type="journal article" date="2005" name="Genome Res.">
        <title>Comparative and functional genomic analyses of the pathogenicity of phytopathogen Xanthomonas campestris pv. campestris.</title>
        <authorList>
            <person name="Qian W."/>
            <person name="Jia Y."/>
            <person name="Ren S.X."/>
            <person name="He Y.Q."/>
            <person name="Feng J.X."/>
            <person name="Lu L.F."/>
            <person name="Sun Q."/>
            <person name="Ying G."/>
            <person name="Tang D.J."/>
            <person name="Tang H."/>
            <person name="Wu W."/>
            <person name="Hao P."/>
            <person name="Wang L."/>
            <person name="Jiang B.L."/>
            <person name="Zeng S."/>
            <person name="Gu W.Y."/>
            <person name="Lu G."/>
            <person name="Rong L."/>
            <person name="Tian Y."/>
            <person name="Yao Z."/>
            <person name="Fu G."/>
            <person name="Chen B."/>
            <person name="Fang R."/>
            <person name="Qiang B."/>
            <person name="Chen Z."/>
            <person name="Zhao G.P."/>
            <person name="Tang J.L."/>
            <person name="He C."/>
        </authorList>
    </citation>
    <scope>NUCLEOTIDE SEQUENCE [LARGE SCALE GENOMIC DNA]</scope>
    <source>
        <strain evidence="2 3">8004</strain>
    </source>
</reference>
<dbReference type="Proteomes" id="UP000000420">
    <property type="component" value="Chromosome"/>
</dbReference>
<dbReference type="HOGENOM" id="CLU_127166_0_0_6"/>
<feature type="domain" description="DUF4189" evidence="1">
    <location>
        <begin position="77"/>
        <end position="175"/>
    </location>
</feature>
<evidence type="ECO:0000313" key="3">
    <source>
        <dbReference type="Proteomes" id="UP000000420"/>
    </source>
</evidence>
<evidence type="ECO:0000313" key="2">
    <source>
        <dbReference type="EMBL" id="AAY47937.1"/>
    </source>
</evidence>
<evidence type="ECO:0000259" key="1">
    <source>
        <dbReference type="Pfam" id="PF13827"/>
    </source>
</evidence>